<evidence type="ECO:0000256" key="1">
    <source>
        <dbReference type="SAM" id="SignalP"/>
    </source>
</evidence>
<name>A0A1L9NHH3_ASPTC</name>
<reference evidence="3" key="1">
    <citation type="journal article" date="2017" name="Genome Biol.">
        <title>Comparative genomics reveals high biological diversity and specific adaptations in the industrially and medically important fungal genus Aspergillus.</title>
        <authorList>
            <person name="de Vries R.P."/>
            <person name="Riley R."/>
            <person name="Wiebenga A."/>
            <person name="Aguilar-Osorio G."/>
            <person name="Amillis S."/>
            <person name="Uchima C.A."/>
            <person name="Anderluh G."/>
            <person name="Asadollahi M."/>
            <person name="Askin M."/>
            <person name="Barry K."/>
            <person name="Battaglia E."/>
            <person name="Bayram O."/>
            <person name="Benocci T."/>
            <person name="Braus-Stromeyer S.A."/>
            <person name="Caldana C."/>
            <person name="Canovas D."/>
            <person name="Cerqueira G.C."/>
            <person name="Chen F."/>
            <person name="Chen W."/>
            <person name="Choi C."/>
            <person name="Clum A."/>
            <person name="Dos Santos R.A."/>
            <person name="Damasio A.R."/>
            <person name="Diallinas G."/>
            <person name="Emri T."/>
            <person name="Fekete E."/>
            <person name="Flipphi M."/>
            <person name="Freyberg S."/>
            <person name="Gallo A."/>
            <person name="Gournas C."/>
            <person name="Habgood R."/>
            <person name="Hainaut M."/>
            <person name="Harispe M.L."/>
            <person name="Henrissat B."/>
            <person name="Hilden K.S."/>
            <person name="Hope R."/>
            <person name="Hossain A."/>
            <person name="Karabika E."/>
            <person name="Karaffa L."/>
            <person name="Karanyi Z."/>
            <person name="Krasevec N."/>
            <person name="Kuo A."/>
            <person name="Kusch H."/>
            <person name="LaButti K."/>
            <person name="Lagendijk E.L."/>
            <person name="Lapidus A."/>
            <person name="Levasseur A."/>
            <person name="Lindquist E."/>
            <person name="Lipzen A."/>
            <person name="Logrieco A.F."/>
            <person name="MacCabe A."/>
            <person name="Maekelae M.R."/>
            <person name="Malavazi I."/>
            <person name="Melin P."/>
            <person name="Meyer V."/>
            <person name="Mielnichuk N."/>
            <person name="Miskei M."/>
            <person name="Molnar A.P."/>
            <person name="Mule G."/>
            <person name="Ngan C.Y."/>
            <person name="Orejas M."/>
            <person name="Orosz E."/>
            <person name="Ouedraogo J.P."/>
            <person name="Overkamp K.M."/>
            <person name="Park H.-S."/>
            <person name="Perrone G."/>
            <person name="Piumi F."/>
            <person name="Punt P.J."/>
            <person name="Ram A.F."/>
            <person name="Ramon A."/>
            <person name="Rauscher S."/>
            <person name="Record E."/>
            <person name="Riano-Pachon D.M."/>
            <person name="Robert V."/>
            <person name="Roehrig J."/>
            <person name="Ruller R."/>
            <person name="Salamov A."/>
            <person name="Salih N.S."/>
            <person name="Samson R.A."/>
            <person name="Sandor E."/>
            <person name="Sanguinetti M."/>
            <person name="Schuetze T."/>
            <person name="Sepcic K."/>
            <person name="Shelest E."/>
            <person name="Sherlock G."/>
            <person name="Sophianopoulou V."/>
            <person name="Squina F.M."/>
            <person name="Sun H."/>
            <person name="Susca A."/>
            <person name="Todd R.B."/>
            <person name="Tsang A."/>
            <person name="Unkles S.E."/>
            <person name="van de Wiele N."/>
            <person name="van Rossen-Uffink D."/>
            <person name="Oliveira J.V."/>
            <person name="Vesth T.C."/>
            <person name="Visser J."/>
            <person name="Yu J.-H."/>
            <person name="Zhou M."/>
            <person name="Andersen M.R."/>
            <person name="Archer D.B."/>
            <person name="Baker S.E."/>
            <person name="Benoit I."/>
            <person name="Brakhage A.A."/>
            <person name="Braus G.H."/>
            <person name="Fischer R."/>
            <person name="Frisvad J.C."/>
            <person name="Goldman G.H."/>
            <person name="Houbraken J."/>
            <person name="Oakley B."/>
            <person name="Pocsi I."/>
            <person name="Scazzocchio C."/>
            <person name="Seiboth B."/>
            <person name="vanKuyk P.A."/>
            <person name="Wortman J."/>
            <person name="Dyer P.S."/>
            <person name="Grigoriev I.V."/>
        </authorList>
    </citation>
    <scope>NUCLEOTIDE SEQUENCE [LARGE SCALE GENOMIC DNA]</scope>
    <source>
        <strain evidence="3">CBS 134.48</strain>
    </source>
</reference>
<gene>
    <name evidence="2" type="ORF">ASPTUDRAFT_50708</name>
</gene>
<evidence type="ECO:0000313" key="2">
    <source>
        <dbReference type="EMBL" id="OJI88717.1"/>
    </source>
</evidence>
<sequence>MRQSWLLLLLLLPLPGTNICTCTVNYDGFLLARLSVICFLLISSYTLHQNFPRSLSFSPLLAGLALAHCLVEY</sequence>
<dbReference type="VEuPathDB" id="FungiDB:ASPTUDRAFT_50708"/>
<dbReference type="Proteomes" id="UP000184304">
    <property type="component" value="Unassembled WGS sequence"/>
</dbReference>
<dbReference type="EMBL" id="KV878179">
    <property type="protein sequence ID" value="OJI88717.1"/>
    <property type="molecule type" value="Genomic_DNA"/>
</dbReference>
<feature type="signal peptide" evidence="1">
    <location>
        <begin position="1"/>
        <end position="19"/>
    </location>
</feature>
<protein>
    <recommendedName>
        <fullName evidence="4">Secreted protein</fullName>
    </recommendedName>
</protein>
<proteinExistence type="predicted"/>
<organism evidence="2 3">
    <name type="scientific">Aspergillus tubingensis (strain CBS 134.48)</name>
    <dbReference type="NCBI Taxonomy" id="767770"/>
    <lineage>
        <taxon>Eukaryota</taxon>
        <taxon>Fungi</taxon>
        <taxon>Dikarya</taxon>
        <taxon>Ascomycota</taxon>
        <taxon>Pezizomycotina</taxon>
        <taxon>Eurotiomycetes</taxon>
        <taxon>Eurotiomycetidae</taxon>
        <taxon>Eurotiales</taxon>
        <taxon>Aspergillaceae</taxon>
        <taxon>Aspergillus</taxon>
        <taxon>Aspergillus subgen. Circumdati</taxon>
    </lineage>
</organism>
<evidence type="ECO:0000313" key="3">
    <source>
        <dbReference type="Proteomes" id="UP000184304"/>
    </source>
</evidence>
<keyword evidence="1" id="KW-0732">Signal</keyword>
<accession>A0A1L9NHH3</accession>
<feature type="chain" id="PRO_5012634719" description="Secreted protein" evidence="1">
    <location>
        <begin position="20"/>
        <end position="73"/>
    </location>
</feature>
<keyword evidence="3" id="KW-1185">Reference proteome</keyword>
<evidence type="ECO:0008006" key="4">
    <source>
        <dbReference type="Google" id="ProtNLM"/>
    </source>
</evidence>
<dbReference type="AlphaFoldDB" id="A0A1L9NHH3"/>